<accession>A0ABV9RUI7</accession>
<dbReference type="SFLD" id="SFLDG01067">
    <property type="entry name" value="SPASM/twitch_domain_containing"/>
    <property type="match status" value="1"/>
</dbReference>
<dbReference type="InterPro" id="IPR023867">
    <property type="entry name" value="Sulphatase_maturase_rSAM"/>
</dbReference>
<dbReference type="SUPFAM" id="SSF102114">
    <property type="entry name" value="Radical SAM enzymes"/>
    <property type="match status" value="1"/>
</dbReference>
<dbReference type="PANTHER" id="PTHR43273">
    <property type="entry name" value="ANAEROBIC SULFATASE-MATURATING ENZYME HOMOLOG ASLB-RELATED"/>
    <property type="match status" value="1"/>
</dbReference>
<name>A0ABV9RUI7_9PSEU</name>
<dbReference type="InterPro" id="IPR026335">
    <property type="entry name" value="rSAM_SPASM_FxsB"/>
</dbReference>
<keyword evidence="7" id="KW-1185">Reference proteome</keyword>
<keyword evidence="4" id="KW-0411">Iron-sulfur</keyword>
<dbReference type="SFLD" id="SFLDS00029">
    <property type="entry name" value="Radical_SAM"/>
    <property type="match status" value="1"/>
</dbReference>
<dbReference type="SFLD" id="SFLDG01386">
    <property type="entry name" value="main_SPASM_domain-containing"/>
    <property type="match status" value="1"/>
</dbReference>
<gene>
    <name evidence="6" type="ORF">ACFPCV_05745</name>
</gene>
<dbReference type="CDD" id="cd01335">
    <property type="entry name" value="Radical_SAM"/>
    <property type="match status" value="1"/>
</dbReference>
<dbReference type="SFLD" id="SFLDG01072">
    <property type="entry name" value="dehydrogenase_like"/>
    <property type="match status" value="1"/>
</dbReference>
<evidence type="ECO:0000256" key="4">
    <source>
        <dbReference type="ARBA" id="ARBA00023014"/>
    </source>
</evidence>
<evidence type="ECO:0000256" key="3">
    <source>
        <dbReference type="ARBA" id="ARBA00023004"/>
    </source>
</evidence>
<dbReference type="InterPro" id="IPR007197">
    <property type="entry name" value="rSAM"/>
</dbReference>
<evidence type="ECO:0000313" key="7">
    <source>
        <dbReference type="Proteomes" id="UP001595859"/>
    </source>
</evidence>
<organism evidence="6 7">
    <name type="scientific">Actinophytocola glycyrrhizae</name>
    <dbReference type="NCBI Taxonomy" id="2044873"/>
    <lineage>
        <taxon>Bacteria</taxon>
        <taxon>Bacillati</taxon>
        <taxon>Actinomycetota</taxon>
        <taxon>Actinomycetes</taxon>
        <taxon>Pseudonocardiales</taxon>
        <taxon>Pseudonocardiaceae</taxon>
    </lineage>
</organism>
<dbReference type="PANTHER" id="PTHR43273:SF8">
    <property type="entry name" value="RADICAL SAM DOMAIN PROTEIN"/>
    <property type="match status" value="1"/>
</dbReference>
<evidence type="ECO:0000256" key="2">
    <source>
        <dbReference type="ARBA" id="ARBA00022723"/>
    </source>
</evidence>
<dbReference type="EMBL" id="JBHSIS010000002">
    <property type="protein sequence ID" value="MFC4852998.1"/>
    <property type="molecule type" value="Genomic_DNA"/>
</dbReference>
<feature type="domain" description="Radical SAM core" evidence="5">
    <location>
        <begin position="9"/>
        <end position="244"/>
    </location>
</feature>
<proteinExistence type="predicted"/>
<dbReference type="Pfam" id="PF04055">
    <property type="entry name" value="Radical_SAM"/>
    <property type="match status" value="1"/>
</dbReference>
<dbReference type="Proteomes" id="UP001595859">
    <property type="component" value="Unassembled WGS sequence"/>
</dbReference>
<keyword evidence="1" id="KW-0949">S-adenosyl-L-methionine</keyword>
<keyword evidence="3" id="KW-0408">Iron</keyword>
<comment type="caution">
    <text evidence="6">The sequence shown here is derived from an EMBL/GenBank/DDBJ whole genome shotgun (WGS) entry which is preliminary data.</text>
</comment>
<reference evidence="7" key="1">
    <citation type="journal article" date="2019" name="Int. J. Syst. Evol. Microbiol.">
        <title>The Global Catalogue of Microorganisms (GCM) 10K type strain sequencing project: providing services to taxonomists for standard genome sequencing and annotation.</title>
        <authorList>
            <consortium name="The Broad Institute Genomics Platform"/>
            <consortium name="The Broad Institute Genome Sequencing Center for Infectious Disease"/>
            <person name="Wu L."/>
            <person name="Ma J."/>
        </authorList>
    </citation>
    <scope>NUCLEOTIDE SEQUENCE [LARGE SCALE GENOMIC DNA]</scope>
    <source>
        <strain evidence="7">ZS-22-S1</strain>
    </source>
</reference>
<protein>
    <submittedName>
        <fullName evidence="6">FxsB family cyclophane-forming radical SAM/SPASM peptide maturase</fullName>
    </submittedName>
</protein>
<keyword evidence="2" id="KW-0479">Metal-binding</keyword>
<evidence type="ECO:0000256" key="1">
    <source>
        <dbReference type="ARBA" id="ARBA00022691"/>
    </source>
</evidence>
<dbReference type="NCBIfam" id="TIGR04269">
    <property type="entry name" value="SAM_SPASM_FxsB"/>
    <property type="match status" value="1"/>
</dbReference>
<dbReference type="InterPro" id="IPR058240">
    <property type="entry name" value="rSAM_sf"/>
</dbReference>
<dbReference type="InterPro" id="IPR013785">
    <property type="entry name" value="Aldolase_TIM"/>
</dbReference>
<dbReference type="RefSeq" id="WP_378054945.1">
    <property type="nucleotide sequence ID" value="NZ_JBHSIS010000002.1"/>
</dbReference>
<evidence type="ECO:0000313" key="6">
    <source>
        <dbReference type="EMBL" id="MFC4852998.1"/>
    </source>
</evidence>
<dbReference type="Gene3D" id="3.20.20.70">
    <property type="entry name" value="Aldolase class I"/>
    <property type="match status" value="1"/>
</dbReference>
<dbReference type="PROSITE" id="PS51918">
    <property type="entry name" value="RADICAL_SAM"/>
    <property type="match status" value="1"/>
</dbReference>
<sequence>MRPTSEPIVVPITEYVVKVASRCNLACDYCYVYEMADQSWRTRPHFPAGETVAATAQRIGEHMRTHGLDTVSVALHGGEPLLAGPERVAGVVTAIRQACPGGSTIDARVQTNGVLLDEPMLTVLRAHGIRVGVSVDGNRAHHDRHRRDHAGQGSWDGTARALRLLRDNPDLYSGLLCVIDLANDPVEVYEALLEFAPPVVDFLLPQASWPAPPPRHGEPAPYADWLTAVFDRWYDAPLRETGVRLFEEIIHLLLGRQSTSDQVGLSPVAYLVVDTDGSFQQADMLKSTAHGQPETGFTVFDHTVDTVLTHPDIRARQAGIASLADECRRCALVRVCGGGNYTHRFGADRGFSHPSVYCPDLARLIEHVAGRVRSDLAVRLAR</sequence>
<evidence type="ECO:0000259" key="5">
    <source>
        <dbReference type="PROSITE" id="PS51918"/>
    </source>
</evidence>